<name>A0A951QTV4_9CYAN</name>
<dbReference type="EMBL" id="JAHHGZ010000055">
    <property type="protein sequence ID" value="MBW4671853.1"/>
    <property type="molecule type" value="Genomic_DNA"/>
</dbReference>
<reference evidence="1" key="2">
    <citation type="journal article" date="2022" name="Microbiol. Resour. Announc.">
        <title>Metagenome Sequencing to Explore Phylogenomics of Terrestrial Cyanobacteria.</title>
        <authorList>
            <person name="Ward R.D."/>
            <person name="Stajich J.E."/>
            <person name="Johansen J.R."/>
            <person name="Huntemann M."/>
            <person name="Clum A."/>
            <person name="Foster B."/>
            <person name="Foster B."/>
            <person name="Roux S."/>
            <person name="Palaniappan K."/>
            <person name="Varghese N."/>
            <person name="Mukherjee S."/>
            <person name="Reddy T.B.K."/>
            <person name="Daum C."/>
            <person name="Copeland A."/>
            <person name="Chen I.A."/>
            <person name="Ivanova N.N."/>
            <person name="Kyrpides N.C."/>
            <person name="Shapiro N."/>
            <person name="Eloe-Fadrosh E.A."/>
            <person name="Pietrasiak N."/>
        </authorList>
    </citation>
    <scope>NUCLEOTIDE SEQUENCE</scope>
    <source>
        <strain evidence="1">GSE-NOS-MK-12-04C</strain>
    </source>
</reference>
<evidence type="ECO:0000313" key="2">
    <source>
        <dbReference type="Proteomes" id="UP000729701"/>
    </source>
</evidence>
<evidence type="ECO:0000313" key="1">
    <source>
        <dbReference type="EMBL" id="MBW4671853.1"/>
    </source>
</evidence>
<comment type="caution">
    <text evidence="1">The sequence shown here is derived from an EMBL/GenBank/DDBJ whole genome shotgun (WGS) entry which is preliminary data.</text>
</comment>
<dbReference type="AlphaFoldDB" id="A0A951QTV4"/>
<organism evidence="1 2">
    <name type="scientific">Cyanomargarita calcarea GSE-NOS-MK-12-04C</name>
    <dbReference type="NCBI Taxonomy" id="2839659"/>
    <lineage>
        <taxon>Bacteria</taxon>
        <taxon>Bacillati</taxon>
        <taxon>Cyanobacteriota</taxon>
        <taxon>Cyanophyceae</taxon>
        <taxon>Nostocales</taxon>
        <taxon>Cyanomargaritaceae</taxon>
        <taxon>Cyanomargarita</taxon>
    </lineage>
</organism>
<protein>
    <submittedName>
        <fullName evidence="1">Uncharacterized protein</fullName>
    </submittedName>
</protein>
<proteinExistence type="predicted"/>
<dbReference type="Proteomes" id="UP000729701">
    <property type="component" value="Unassembled WGS sequence"/>
</dbReference>
<gene>
    <name evidence="1" type="ORF">KME60_31620</name>
</gene>
<sequence length="122" mass="14403">MNDPYNFEDEDIESDFLPNKRISQMTFGEKLERFKRFFDSSSRAMLQDCLFRLVEQEDGTATLEILCPNELVQQRLTKKRRKINNTIYTCWSHNYVKFFSLCVEQNGKFSCQKFSGGGYPVD</sequence>
<accession>A0A951QTV4</accession>
<reference evidence="1" key="1">
    <citation type="submission" date="2021-05" db="EMBL/GenBank/DDBJ databases">
        <authorList>
            <person name="Pietrasiak N."/>
            <person name="Ward R."/>
            <person name="Stajich J.E."/>
            <person name="Kurbessoian T."/>
        </authorList>
    </citation>
    <scope>NUCLEOTIDE SEQUENCE</scope>
    <source>
        <strain evidence="1">GSE-NOS-MK-12-04C</strain>
    </source>
</reference>